<evidence type="ECO:0000313" key="3">
    <source>
        <dbReference type="EMBL" id="GAA1386063.1"/>
    </source>
</evidence>
<dbReference type="SUPFAM" id="SSF53474">
    <property type="entry name" value="alpha/beta-Hydrolases"/>
    <property type="match status" value="1"/>
</dbReference>
<gene>
    <name evidence="3" type="ORF">GCM10009613_19450</name>
</gene>
<dbReference type="InterPro" id="IPR029058">
    <property type="entry name" value="AB_hydrolase_fold"/>
</dbReference>
<dbReference type="InterPro" id="IPR000073">
    <property type="entry name" value="AB_hydrolase_1"/>
</dbReference>
<evidence type="ECO:0000259" key="2">
    <source>
        <dbReference type="Pfam" id="PF08386"/>
    </source>
</evidence>
<dbReference type="Pfam" id="PF00561">
    <property type="entry name" value="Abhydrolase_1"/>
    <property type="match status" value="1"/>
</dbReference>
<dbReference type="PRINTS" id="PR00111">
    <property type="entry name" value="ABHYDROLASE"/>
</dbReference>
<accession>A0ABN1XR19</accession>
<evidence type="ECO:0000313" key="4">
    <source>
        <dbReference type="Proteomes" id="UP001501414"/>
    </source>
</evidence>
<proteinExistence type="predicted"/>
<sequence length="270" mass="27603">MPTVTVNGVGIHHEIHGEGPPLLLISGLGANSAAWAGVLPRLAATHRVITLDNRGTGRSAVPPGPYPVDTMADDVAALLEHLGPGPVAAVGWSMGGSILQSLLVRRPELLSRAVLLNAFPSYTPVQHAWLDCGLALRRAGVDPVAIALHGLPWGFTGAALADHDLAAAQAGLVAQDPYPTSRAGFEAQAAGLRVYDSRAGLGSARTPTLVLTGAEDVLTPVAQSVEMAALLPDATLQVLPRGGHGMIVEYPEPTLAAITAFLAAPAGVPA</sequence>
<organism evidence="3 4">
    <name type="scientific">Pseudonocardia kongjuensis</name>
    <dbReference type="NCBI Taxonomy" id="102227"/>
    <lineage>
        <taxon>Bacteria</taxon>
        <taxon>Bacillati</taxon>
        <taxon>Actinomycetota</taxon>
        <taxon>Actinomycetes</taxon>
        <taxon>Pseudonocardiales</taxon>
        <taxon>Pseudonocardiaceae</taxon>
        <taxon>Pseudonocardia</taxon>
    </lineage>
</organism>
<dbReference type="Proteomes" id="UP001501414">
    <property type="component" value="Unassembled WGS sequence"/>
</dbReference>
<protein>
    <submittedName>
        <fullName evidence="3">Alpha/beta hydrolase</fullName>
    </submittedName>
</protein>
<dbReference type="EMBL" id="BAAAJK010000006">
    <property type="protein sequence ID" value="GAA1386063.1"/>
    <property type="molecule type" value="Genomic_DNA"/>
</dbReference>
<dbReference type="RefSeq" id="WP_344020621.1">
    <property type="nucleotide sequence ID" value="NZ_BAAAJK010000006.1"/>
</dbReference>
<dbReference type="GO" id="GO:0016787">
    <property type="term" value="F:hydrolase activity"/>
    <property type="evidence" value="ECO:0007669"/>
    <property type="project" value="UniProtKB-KW"/>
</dbReference>
<dbReference type="PANTHER" id="PTHR43433">
    <property type="entry name" value="HYDROLASE, ALPHA/BETA FOLD FAMILY PROTEIN"/>
    <property type="match status" value="1"/>
</dbReference>
<dbReference type="PANTHER" id="PTHR43433:SF5">
    <property type="entry name" value="AB HYDROLASE-1 DOMAIN-CONTAINING PROTEIN"/>
    <property type="match status" value="1"/>
</dbReference>
<keyword evidence="4" id="KW-1185">Reference proteome</keyword>
<dbReference type="Pfam" id="PF08386">
    <property type="entry name" value="Abhydrolase_4"/>
    <property type="match status" value="1"/>
</dbReference>
<dbReference type="InterPro" id="IPR050471">
    <property type="entry name" value="AB_hydrolase"/>
</dbReference>
<comment type="caution">
    <text evidence="3">The sequence shown here is derived from an EMBL/GenBank/DDBJ whole genome shotgun (WGS) entry which is preliminary data.</text>
</comment>
<reference evidence="3 4" key="1">
    <citation type="journal article" date="2019" name="Int. J. Syst. Evol. Microbiol.">
        <title>The Global Catalogue of Microorganisms (GCM) 10K type strain sequencing project: providing services to taxonomists for standard genome sequencing and annotation.</title>
        <authorList>
            <consortium name="The Broad Institute Genomics Platform"/>
            <consortium name="The Broad Institute Genome Sequencing Center for Infectious Disease"/>
            <person name="Wu L."/>
            <person name="Ma J."/>
        </authorList>
    </citation>
    <scope>NUCLEOTIDE SEQUENCE [LARGE SCALE GENOMIC DNA]</scope>
    <source>
        <strain evidence="3 4">JCM 11896</strain>
    </source>
</reference>
<dbReference type="InterPro" id="IPR013595">
    <property type="entry name" value="Pept_S33_TAP-like_C"/>
</dbReference>
<feature type="domain" description="AB hydrolase-1" evidence="1">
    <location>
        <begin position="20"/>
        <end position="124"/>
    </location>
</feature>
<feature type="domain" description="Peptidase S33 tripeptidyl aminopeptidase-like C-terminal" evidence="2">
    <location>
        <begin position="205"/>
        <end position="264"/>
    </location>
</feature>
<dbReference type="Gene3D" id="3.40.50.1820">
    <property type="entry name" value="alpha/beta hydrolase"/>
    <property type="match status" value="1"/>
</dbReference>
<name>A0ABN1XR19_9PSEU</name>
<evidence type="ECO:0000259" key="1">
    <source>
        <dbReference type="Pfam" id="PF00561"/>
    </source>
</evidence>
<keyword evidence="3" id="KW-0378">Hydrolase</keyword>